<evidence type="ECO:0000313" key="3">
    <source>
        <dbReference type="Proteomes" id="UP000539313"/>
    </source>
</evidence>
<dbReference type="AlphaFoldDB" id="A0A7W3R6C8"/>
<dbReference type="EMBL" id="JACJII010000001">
    <property type="protein sequence ID" value="MBA9001993.1"/>
    <property type="molecule type" value="Genomic_DNA"/>
</dbReference>
<dbReference type="InterPro" id="IPR054202">
    <property type="entry name" value="DUF6907"/>
</dbReference>
<sequence>MTYIERAPKPGETCSCGRPAVVVYITEKHGDVPHCGIEDGGTGQGDENAPSGQQAPARAVWMPESGCPTWCDSGGLHVDGDAYTDRTHCGGGIVMRLTAEEPLEMGDEAGATLDLNLVQHYREIEPRIWMGRDETGQGTHLSLADAATLIRHLAALLAAAQDEQPRIPGHPIWCKGEECDMHGHWAADREVGPMLAGLTSETSLDEQSVISLIADNRQPDYDRPLTLDEAEALALELLKLVATARASQRSER</sequence>
<keyword evidence="3" id="KW-1185">Reference proteome</keyword>
<dbReference type="Proteomes" id="UP000539313">
    <property type="component" value="Unassembled WGS sequence"/>
</dbReference>
<protein>
    <submittedName>
        <fullName evidence="2">Uncharacterized protein</fullName>
    </submittedName>
</protein>
<accession>A0A7W3R6C8</accession>
<name>A0A7W3R6C8_9ACTN</name>
<evidence type="ECO:0000256" key="1">
    <source>
        <dbReference type="SAM" id="MobiDB-lite"/>
    </source>
</evidence>
<gene>
    <name evidence="2" type="ORF">HNR21_000875</name>
</gene>
<proteinExistence type="predicted"/>
<evidence type="ECO:0000313" key="2">
    <source>
        <dbReference type="EMBL" id="MBA9001993.1"/>
    </source>
</evidence>
<comment type="caution">
    <text evidence="2">The sequence shown here is derived from an EMBL/GenBank/DDBJ whole genome shotgun (WGS) entry which is preliminary data.</text>
</comment>
<organism evidence="2 3">
    <name type="scientific">Thermomonospora cellulosilytica</name>
    <dbReference type="NCBI Taxonomy" id="1411118"/>
    <lineage>
        <taxon>Bacteria</taxon>
        <taxon>Bacillati</taxon>
        <taxon>Actinomycetota</taxon>
        <taxon>Actinomycetes</taxon>
        <taxon>Streptosporangiales</taxon>
        <taxon>Thermomonosporaceae</taxon>
        <taxon>Thermomonospora</taxon>
    </lineage>
</organism>
<reference evidence="2 3" key="1">
    <citation type="submission" date="2020-08" db="EMBL/GenBank/DDBJ databases">
        <title>Sequencing the genomes of 1000 actinobacteria strains.</title>
        <authorList>
            <person name="Klenk H.-P."/>
        </authorList>
    </citation>
    <scope>NUCLEOTIDE SEQUENCE [LARGE SCALE GENOMIC DNA]</scope>
    <source>
        <strain evidence="2 3">DSM 45823</strain>
    </source>
</reference>
<dbReference type="Pfam" id="PF21848">
    <property type="entry name" value="DUF6907"/>
    <property type="match status" value="1"/>
</dbReference>
<dbReference type="RefSeq" id="WP_182704158.1">
    <property type="nucleotide sequence ID" value="NZ_JACJII010000001.1"/>
</dbReference>
<feature type="region of interest" description="Disordered" evidence="1">
    <location>
        <begin position="35"/>
        <end position="54"/>
    </location>
</feature>